<feature type="transmembrane region" description="Helical" evidence="1">
    <location>
        <begin position="95"/>
        <end position="115"/>
    </location>
</feature>
<keyword evidence="3" id="KW-1185">Reference proteome</keyword>
<reference evidence="2" key="1">
    <citation type="submission" date="2020-11" db="EMBL/GenBank/DDBJ databases">
        <authorList>
            <person name="Kim M.K."/>
        </authorList>
    </citation>
    <scope>NUCLEOTIDE SEQUENCE</scope>
    <source>
        <strain evidence="2">BT350</strain>
    </source>
</reference>
<keyword evidence="1" id="KW-0472">Membrane</keyword>
<name>A0A931FLU0_9HYPH</name>
<keyword evidence="1" id="KW-1133">Transmembrane helix</keyword>
<evidence type="ECO:0000256" key="1">
    <source>
        <dbReference type="SAM" id="Phobius"/>
    </source>
</evidence>
<dbReference type="AlphaFoldDB" id="A0A931FLU0"/>
<dbReference type="EMBL" id="JADQDO010000001">
    <property type="protein sequence ID" value="MBF9231800.1"/>
    <property type="molecule type" value="Genomic_DNA"/>
</dbReference>
<evidence type="ECO:0000313" key="2">
    <source>
        <dbReference type="EMBL" id="MBF9231800.1"/>
    </source>
</evidence>
<feature type="transmembrane region" description="Helical" evidence="1">
    <location>
        <begin position="7"/>
        <end position="26"/>
    </location>
</feature>
<gene>
    <name evidence="2" type="ORF">I2H38_00260</name>
</gene>
<accession>A0A931FLU0</accession>
<dbReference type="Proteomes" id="UP000599312">
    <property type="component" value="Unassembled WGS sequence"/>
</dbReference>
<evidence type="ECO:0000313" key="3">
    <source>
        <dbReference type="Proteomes" id="UP000599312"/>
    </source>
</evidence>
<proteinExistence type="predicted"/>
<comment type="caution">
    <text evidence="2">The sequence shown here is derived from an EMBL/GenBank/DDBJ whole genome shotgun (WGS) entry which is preliminary data.</text>
</comment>
<organism evidence="2 3">
    <name type="scientific">Microvirga alba</name>
    <dbReference type="NCBI Taxonomy" id="2791025"/>
    <lineage>
        <taxon>Bacteria</taxon>
        <taxon>Pseudomonadati</taxon>
        <taxon>Pseudomonadota</taxon>
        <taxon>Alphaproteobacteria</taxon>
        <taxon>Hyphomicrobiales</taxon>
        <taxon>Methylobacteriaceae</taxon>
        <taxon>Microvirga</taxon>
    </lineage>
</organism>
<protein>
    <submittedName>
        <fullName evidence="2">Uncharacterized protein</fullName>
    </submittedName>
</protein>
<dbReference type="RefSeq" id="WP_196269805.1">
    <property type="nucleotide sequence ID" value="NZ_JADQDO010000001.1"/>
</dbReference>
<sequence>MKMTRIDWVLLPLLIGALVFVVYVAFNLVGFLGLGVIGLLIGVIVQRVELEQDGAVSNYMTTSLYAEQIKAQETMTRAERAERRAEIQATEKYRFVAKVVSAGLVILGFGFFALFQLP</sequence>
<keyword evidence="1" id="KW-0812">Transmembrane</keyword>